<dbReference type="PROSITE" id="PS50082">
    <property type="entry name" value="WD_REPEATS_2"/>
    <property type="match status" value="1"/>
</dbReference>
<gene>
    <name evidence="3" type="ORF">NLU13_6267</name>
</gene>
<proteinExistence type="predicted"/>
<dbReference type="EMBL" id="JAPDFR010000005">
    <property type="protein sequence ID" value="KAK0386430.1"/>
    <property type="molecule type" value="Genomic_DNA"/>
</dbReference>
<evidence type="ECO:0000313" key="4">
    <source>
        <dbReference type="Proteomes" id="UP001175261"/>
    </source>
</evidence>
<dbReference type="InterPro" id="IPR001680">
    <property type="entry name" value="WD40_rpt"/>
</dbReference>
<dbReference type="SUPFAM" id="SSF50960">
    <property type="entry name" value="TolB, C-terminal domain"/>
    <property type="match status" value="1"/>
</dbReference>
<sequence>MAADEVDQVAPLHPPPTKPLPAIPATTRNSYRISSNDSYEAQTPTSLDILRFSQSSSSDRASLSDVASVNSIPSARQQHISSFLVPRPPAPEPETRRTSLAQRSFASTDRASAISSANSVTLLPSRLLDGSVEKGKKKHNSTVYYLDLSPNGSTLATKHGNNLVRFWSVDDGTVHATIKFSSYTDAQSRSRDYLIRSHAILSDGSSLVAIAVKFGRTVEIWNWTAKKCLQSLDGADRWTAGRFEFTENAWSQIALYRNQGEVVELFSAARGKKPFAKSRTIELRKTGLPFVPQYPELAISPTSPILVAAAGPRPPRMGNPPPDREVILAAWDIGDTASESHTPWRVNRPSEYPELETAIPSDLVTYGSTVASIWIPATFRTVLNKRGDGYNLVSVPVPHKIVLVWDLSANTTRIYRIPNTPTTCVSPDCRYVAYCDVSGGLSARGNLTILDLSTGSEIWNWPDKEAGEAVSGMRRQGFEQLEHLGRVTELSFSVDAKLLVVGDSEGKSGMYELRGSGSEGDGMELYAV</sequence>
<feature type="repeat" description="WD" evidence="1">
    <location>
        <begin position="136"/>
        <end position="177"/>
    </location>
</feature>
<organism evidence="3 4">
    <name type="scientific">Sarocladium strictum</name>
    <name type="common">Black bundle disease fungus</name>
    <name type="synonym">Acremonium strictum</name>
    <dbReference type="NCBI Taxonomy" id="5046"/>
    <lineage>
        <taxon>Eukaryota</taxon>
        <taxon>Fungi</taxon>
        <taxon>Dikarya</taxon>
        <taxon>Ascomycota</taxon>
        <taxon>Pezizomycotina</taxon>
        <taxon>Sordariomycetes</taxon>
        <taxon>Hypocreomycetidae</taxon>
        <taxon>Hypocreales</taxon>
        <taxon>Sarocladiaceae</taxon>
        <taxon>Sarocladium</taxon>
    </lineage>
</organism>
<keyword evidence="1" id="KW-0853">WD repeat</keyword>
<accession>A0AA39GFK1</accession>
<protein>
    <submittedName>
        <fullName evidence="3">Uncharacterized protein</fullName>
    </submittedName>
</protein>
<feature type="compositionally biased region" description="Pro residues" evidence="2">
    <location>
        <begin position="12"/>
        <end position="22"/>
    </location>
</feature>
<dbReference type="Proteomes" id="UP001175261">
    <property type="component" value="Unassembled WGS sequence"/>
</dbReference>
<name>A0AA39GFK1_SARSR</name>
<reference evidence="3" key="1">
    <citation type="submission" date="2022-10" db="EMBL/GenBank/DDBJ databases">
        <title>Determination and structural analysis of whole genome sequence of Sarocladium strictum F4-1.</title>
        <authorList>
            <person name="Hu L."/>
            <person name="Jiang Y."/>
        </authorList>
    </citation>
    <scope>NUCLEOTIDE SEQUENCE</scope>
    <source>
        <strain evidence="3">F4-1</strain>
    </source>
</reference>
<evidence type="ECO:0000313" key="3">
    <source>
        <dbReference type="EMBL" id="KAK0386430.1"/>
    </source>
</evidence>
<feature type="compositionally biased region" description="Polar residues" evidence="2">
    <location>
        <begin position="28"/>
        <end position="44"/>
    </location>
</feature>
<dbReference type="AlphaFoldDB" id="A0AA39GFK1"/>
<dbReference type="Gene3D" id="2.130.10.10">
    <property type="entry name" value="YVTN repeat-like/Quinoprotein amine dehydrogenase"/>
    <property type="match status" value="2"/>
</dbReference>
<feature type="region of interest" description="Disordered" evidence="2">
    <location>
        <begin position="1"/>
        <end position="44"/>
    </location>
</feature>
<evidence type="ECO:0000256" key="1">
    <source>
        <dbReference type="PROSITE-ProRule" id="PRU00221"/>
    </source>
</evidence>
<comment type="caution">
    <text evidence="3">The sequence shown here is derived from an EMBL/GenBank/DDBJ whole genome shotgun (WGS) entry which is preliminary data.</text>
</comment>
<keyword evidence="4" id="KW-1185">Reference proteome</keyword>
<dbReference type="InterPro" id="IPR015943">
    <property type="entry name" value="WD40/YVTN_repeat-like_dom_sf"/>
</dbReference>
<evidence type="ECO:0000256" key="2">
    <source>
        <dbReference type="SAM" id="MobiDB-lite"/>
    </source>
</evidence>